<dbReference type="Pfam" id="PF01569">
    <property type="entry name" value="PAP2"/>
    <property type="match status" value="1"/>
</dbReference>
<organism evidence="8 9">
    <name type="scientific">Afipia broomeae ATCC 49717</name>
    <dbReference type="NCBI Taxonomy" id="883078"/>
    <lineage>
        <taxon>Bacteria</taxon>
        <taxon>Pseudomonadati</taxon>
        <taxon>Pseudomonadota</taxon>
        <taxon>Alphaproteobacteria</taxon>
        <taxon>Hyphomicrobiales</taxon>
        <taxon>Nitrobacteraceae</taxon>
        <taxon>Afipia</taxon>
    </lineage>
</organism>
<feature type="domain" description="Phosphatidic acid phosphatase type 2/haloperoxidase" evidence="7">
    <location>
        <begin position="65"/>
        <end position="177"/>
    </location>
</feature>
<keyword evidence="2" id="KW-1003">Cell membrane</keyword>
<dbReference type="InterPro" id="IPR000326">
    <property type="entry name" value="PAP2/HPO"/>
</dbReference>
<dbReference type="RefSeq" id="WP_006019267.1">
    <property type="nucleotide sequence ID" value="NZ_KB375282.1"/>
</dbReference>
<keyword evidence="9" id="KW-1185">Reference proteome</keyword>
<reference evidence="8 9" key="1">
    <citation type="submission" date="2012-04" db="EMBL/GenBank/DDBJ databases">
        <title>The Genome Sequence of Afipia broomeae ATCC 49717.</title>
        <authorList>
            <consortium name="The Broad Institute Genome Sequencing Platform"/>
            <person name="Earl A."/>
            <person name="Ward D."/>
            <person name="Feldgarden M."/>
            <person name="Gevers D."/>
            <person name="Huys G."/>
            <person name="Walker B."/>
            <person name="Young S.K."/>
            <person name="Zeng Q."/>
            <person name="Gargeya S."/>
            <person name="Fitzgerald M."/>
            <person name="Haas B."/>
            <person name="Abouelleil A."/>
            <person name="Alvarado L."/>
            <person name="Arachchi H.M."/>
            <person name="Berlin A."/>
            <person name="Chapman S.B."/>
            <person name="Goldberg J."/>
            <person name="Griggs A."/>
            <person name="Gujja S."/>
            <person name="Hansen M."/>
            <person name="Howarth C."/>
            <person name="Imamovic A."/>
            <person name="Larimer J."/>
            <person name="McCowen C."/>
            <person name="Montmayeur A."/>
            <person name="Murphy C."/>
            <person name="Neiman D."/>
            <person name="Pearson M."/>
            <person name="Priest M."/>
            <person name="Roberts A."/>
            <person name="Saif S."/>
            <person name="Shea T."/>
            <person name="Sisk P."/>
            <person name="Sykes S."/>
            <person name="Wortman J."/>
            <person name="Nusbaum C."/>
            <person name="Birren B."/>
        </authorList>
    </citation>
    <scope>NUCLEOTIDE SEQUENCE [LARGE SCALE GENOMIC DNA]</scope>
    <source>
        <strain evidence="8 9">ATCC 49717</strain>
    </source>
</reference>
<evidence type="ECO:0000256" key="4">
    <source>
        <dbReference type="ARBA" id="ARBA00022801"/>
    </source>
</evidence>
<dbReference type="eggNOG" id="COG0671">
    <property type="taxonomic scope" value="Bacteria"/>
</dbReference>
<dbReference type="SMART" id="SM00014">
    <property type="entry name" value="acidPPc"/>
    <property type="match status" value="1"/>
</dbReference>
<dbReference type="Proteomes" id="UP000001096">
    <property type="component" value="Unassembled WGS sequence"/>
</dbReference>
<gene>
    <name evidence="8" type="ORF">HMPREF9695_00560</name>
</gene>
<protein>
    <recommendedName>
        <fullName evidence="7">Phosphatidic acid phosphatase type 2/haloperoxidase domain-containing protein</fullName>
    </recommendedName>
</protein>
<name>K8PSX3_9BRAD</name>
<evidence type="ECO:0000259" key="7">
    <source>
        <dbReference type="SMART" id="SM00014"/>
    </source>
</evidence>
<dbReference type="PATRIC" id="fig|883078.3.peg.585"/>
<proteinExistence type="predicted"/>
<evidence type="ECO:0000256" key="6">
    <source>
        <dbReference type="ARBA" id="ARBA00023136"/>
    </source>
</evidence>
<evidence type="ECO:0000256" key="3">
    <source>
        <dbReference type="ARBA" id="ARBA00022692"/>
    </source>
</evidence>
<evidence type="ECO:0000256" key="5">
    <source>
        <dbReference type="ARBA" id="ARBA00022989"/>
    </source>
</evidence>
<comment type="subcellular location">
    <subcellularLocation>
        <location evidence="1">Cell membrane</location>
        <topology evidence="1">Multi-pass membrane protein</topology>
    </subcellularLocation>
</comment>
<accession>K8PSX3</accession>
<comment type="caution">
    <text evidence="8">The sequence shown here is derived from an EMBL/GenBank/DDBJ whole genome shotgun (WGS) entry which is preliminary data.</text>
</comment>
<evidence type="ECO:0000313" key="9">
    <source>
        <dbReference type="Proteomes" id="UP000001096"/>
    </source>
</evidence>
<dbReference type="PANTHER" id="PTHR14969:SF62">
    <property type="entry name" value="DECAPRENYLPHOSPHORYL-5-PHOSPHORIBOSE PHOSPHATASE RV3807C-RELATED"/>
    <property type="match status" value="1"/>
</dbReference>
<dbReference type="GO" id="GO:0005886">
    <property type="term" value="C:plasma membrane"/>
    <property type="evidence" value="ECO:0007669"/>
    <property type="project" value="UniProtKB-SubCell"/>
</dbReference>
<evidence type="ECO:0000256" key="1">
    <source>
        <dbReference type="ARBA" id="ARBA00004651"/>
    </source>
</evidence>
<dbReference type="AlphaFoldDB" id="K8PSX3"/>
<keyword evidence="5" id="KW-1133">Transmembrane helix</keyword>
<keyword evidence="3" id="KW-0812">Transmembrane</keyword>
<evidence type="ECO:0000256" key="2">
    <source>
        <dbReference type="ARBA" id="ARBA00022475"/>
    </source>
</evidence>
<dbReference type="EMBL" id="AGWX01000001">
    <property type="protein sequence ID" value="EKS41468.1"/>
    <property type="molecule type" value="Genomic_DNA"/>
</dbReference>
<dbReference type="SUPFAM" id="SSF48317">
    <property type="entry name" value="Acid phosphatase/Vanadium-dependent haloperoxidase"/>
    <property type="match status" value="1"/>
</dbReference>
<evidence type="ECO:0000313" key="8">
    <source>
        <dbReference type="EMBL" id="EKS41468.1"/>
    </source>
</evidence>
<keyword evidence="6" id="KW-0472">Membrane</keyword>
<dbReference type="PANTHER" id="PTHR14969">
    <property type="entry name" value="SPHINGOSINE-1-PHOSPHATE PHOSPHOHYDROLASE"/>
    <property type="match status" value="1"/>
</dbReference>
<dbReference type="InterPro" id="IPR036938">
    <property type="entry name" value="PAP2/HPO_sf"/>
</dbReference>
<keyword evidence="4" id="KW-0378">Hydrolase</keyword>
<dbReference type="Gene3D" id="1.20.144.10">
    <property type="entry name" value="Phosphatidic acid phosphatase type 2/haloperoxidase"/>
    <property type="match status" value="1"/>
</dbReference>
<dbReference type="HOGENOM" id="CLU_1381573_0_0_5"/>
<sequence length="197" mass="20978">MGLLQIKPTDLDRSIAESVAKYTNPDIEAAARFLTWGADEHLLLLAAGVAWLATRTSTSLPHQKLGSHLLVTSIVASILPHVLKAGIDQKRPDRQFSEAQRHGVHFSGRANDAFPSGHAIHMGAAAGAATLLPPRKRDAVWLVAGLLSATRIAILAHWASDVVVGFAVGAGVERLIRRMTKPMHLSVEGEQDGKAAG</sequence>
<dbReference type="GO" id="GO:0016787">
    <property type="term" value="F:hydrolase activity"/>
    <property type="evidence" value="ECO:0007669"/>
    <property type="project" value="UniProtKB-KW"/>
</dbReference>